<evidence type="ECO:0000313" key="2">
    <source>
        <dbReference type="Proteomes" id="UP000001847"/>
    </source>
</evidence>
<organism evidence="1 2">
    <name type="scientific">Leptospira biflexa serovar Patoc (strain Patoc 1 / ATCC 23582 / Paris)</name>
    <dbReference type="NCBI Taxonomy" id="456481"/>
    <lineage>
        <taxon>Bacteria</taxon>
        <taxon>Pseudomonadati</taxon>
        <taxon>Spirochaetota</taxon>
        <taxon>Spirochaetia</taxon>
        <taxon>Leptospirales</taxon>
        <taxon>Leptospiraceae</taxon>
        <taxon>Leptospira</taxon>
    </lineage>
</organism>
<dbReference type="HOGENOM" id="CLU_3201552_0_0_12"/>
<accession>B0SUG5</accession>
<protein>
    <submittedName>
        <fullName evidence="1">Uncharacterized protein</fullName>
    </submittedName>
</protein>
<evidence type="ECO:0000313" key="1">
    <source>
        <dbReference type="EMBL" id="ABZ99849.1"/>
    </source>
</evidence>
<proteinExistence type="predicted"/>
<dbReference type="AlphaFoldDB" id="B0SUG5"/>
<keyword evidence="2" id="KW-1185">Reference proteome</keyword>
<dbReference type="KEGG" id="lbi:LEPBI_p0036"/>
<name>B0SUG5_LEPBP</name>
<sequence>MGKGDIFLVFLGNRSVWVKIGYFIPKIGTNRVYFNKILSFQDVKS</sequence>
<dbReference type="Proteomes" id="UP000001847">
    <property type="component" value="Plasmid p74"/>
</dbReference>
<reference evidence="1 2" key="1">
    <citation type="journal article" date="2008" name="PLoS ONE">
        <title>Genome sequence of the saprophyte Leptospira biflexa provides insights into the evolution of Leptospira and the pathogenesis of leptospirosis.</title>
        <authorList>
            <person name="Picardeau M."/>
            <person name="Bulach D.M."/>
            <person name="Bouchier C."/>
            <person name="Zuerner R.L."/>
            <person name="Zidane N."/>
            <person name="Wilson P.J."/>
            <person name="Creno S."/>
            <person name="Kuczek E.S."/>
            <person name="Bommezzadri S."/>
            <person name="Davis J.C."/>
            <person name="McGrath A."/>
            <person name="Johnson M.J."/>
            <person name="Boursaux-Eude C."/>
            <person name="Seemann T."/>
            <person name="Rouy Z."/>
            <person name="Coppel R.L."/>
            <person name="Rood J.I."/>
            <person name="Lajus A."/>
            <person name="Davies J.K."/>
            <person name="Medigue C."/>
            <person name="Adler B."/>
        </authorList>
    </citation>
    <scope>NUCLEOTIDE SEQUENCE [LARGE SCALE GENOMIC DNA]</scope>
    <source>
        <strain evidence="2">Patoc 1 / ATCC 23582 / Paris</strain>
        <plasmid evidence="2">Plasmid p74</plasmid>
    </source>
</reference>
<gene>
    <name evidence="1" type="ordered locus">LEPBI_p0036</name>
</gene>
<dbReference type="EMBL" id="CP000788">
    <property type="protein sequence ID" value="ABZ99849.1"/>
    <property type="molecule type" value="Genomic_DNA"/>
</dbReference>
<keyword evidence="1" id="KW-0614">Plasmid</keyword>
<geneLocation type="plasmid" evidence="1 2">
    <name>p74</name>
</geneLocation>